<sequence length="319" mass="34831">MRSRRPAAFTLVELLVVIAIIGILVALLLPAVQAAREAARRTECKSRLRNQSIALQTFHDSKGHFPPGRAGSPRYPQGTEQHSVSWAFFLTPFIEEQALWDTWDPTARVDSDTNARAMRTPMALFYCPSRREPAADRDFDNNNLPAVVMEAAAGGDFAANAGLSTRNGMGSFNQTTFDPETFGPMYTNSEIAARRVTDGLSKTFAIGEKYMPPPLADAAPGTEDFRRGDTAFFAGDNRHGAVRRSSAGFPKERGYFSSADDDRDQRNRGAFGSEHSGLSHFGFLDGSVRAIPHDIDQEVFDSMAAIGDGGTIPDEAFDD</sequence>
<dbReference type="Gene3D" id="3.30.700.10">
    <property type="entry name" value="Glycoprotein, Type 4 Pilin"/>
    <property type="match status" value="1"/>
</dbReference>
<dbReference type="OrthoDB" id="255848at2"/>
<dbReference type="InterPro" id="IPR012902">
    <property type="entry name" value="N_methyl_site"/>
</dbReference>
<dbReference type="Pfam" id="PF07596">
    <property type="entry name" value="SBP_bac_10"/>
    <property type="match status" value="1"/>
</dbReference>
<dbReference type="RefSeq" id="WP_146445542.1">
    <property type="nucleotide sequence ID" value="NZ_SJPR01000003.1"/>
</dbReference>
<dbReference type="EMBL" id="SJPR01000003">
    <property type="protein sequence ID" value="TWT97048.1"/>
    <property type="molecule type" value="Genomic_DNA"/>
</dbReference>
<evidence type="ECO:0000256" key="1">
    <source>
        <dbReference type="SAM" id="MobiDB-lite"/>
    </source>
</evidence>
<dbReference type="InterPro" id="IPR011453">
    <property type="entry name" value="DUF1559"/>
</dbReference>
<protein>
    <recommendedName>
        <fullName evidence="2">DUF1559 domain-containing protein</fullName>
    </recommendedName>
</protein>
<name>A0A5C6ACJ5_9BACT</name>
<organism evidence="3 4">
    <name type="scientific">Botrimarina colliarenosi</name>
    <dbReference type="NCBI Taxonomy" id="2528001"/>
    <lineage>
        <taxon>Bacteria</taxon>
        <taxon>Pseudomonadati</taxon>
        <taxon>Planctomycetota</taxon>
        <taxon>Planctomycetia</taxon>
        <taxon>Pirellulales</taxon>
        <taxon>Lacipirellulaceae</taxon>
        <taxon>Botrimarina</taxon>
    </lineage>
</organism>
<dbReference type="Pfam" id="PF07963">
    <property type="entry name" value="N_methyl"/>
    <property type="match status" value="1"/>
</dbReference>
<dbReference type="SUPFAM" id="SSF54523">
    <property type="entry name" value="Pili subunits"/>
    <property type="match status" value="1"/>
</dbReference>
<comment type="caution">
    <text evidence="3">The sequence shown here is derived from an EMBL/GenBank/DDBJ whole genome shotgun (WGS) entry which is preliminary data.</text>
</comment>
<feature type="region of interest" description="Disordered" evidence="1">
    <location>
        <begin position="253"/>
        <end position="273"/>
    </location>
</feature>
<evidence type="ECO:0000259" key="2">
    <source>
        <dbReference type="Pfam" id="PF07596"/>
    </source>
</evidence>
<reference evidence="3 4" key="1">
    <citation type="submission" date="2019-02" db="EMBL/GenBank/DDBJ databases">
        <title>Deep-cultivation of Planctomycetes and their phenomic and genomic characterization uncovers novel biology.</title>
        <authorList>
            <person name="Wiegand S."/>
            <person name="Jogler M."/>
            <person name="Boedeker C."/>
            <person name="Pinto D."/>
            <person name="Vollmers J."/>
            <person name="Rivas-Marin E."/>
            <person name="Kohn T."/>
            <person name="Peeters S.H."/>
            <person name="Heuer A."/>
            <person name="Rast P."/>
            <person name="Oberbeckmann S."/>
            <person name="Bunk B."/>
            <person name="Jeske O."/>
            <person name="Meyerdierks A."/>
            <person name="Storesund J.E."/>
            <person name="Kallscheuer N."/>
            <person name="Luecker S."/>
            <person name="Lage O.M."/>
            <person name="Pohl T."/>
            <person name="Merkel B.J."/>
            <person name="Hornburger P."/>
            <person name="Mueller R.-W."/>
            <person name="Bruemmer F."/>
            <person name="Labrenz M."/>
            <person name="Spormann A.M."/>
            <person name="Op Den Camp H."/>
            <person name="Overmann J."/>
            <person name="Amann R."/>
            <person name="Jetten M.S.M."/>
            <person name="Mascher T."/>
            <person name="Medema M.H."/>
            <person name="Devos D.P."/>
            <person name="Kaster A.-K."/>
            <person name="Ovreas L."/>
            <person name="Rohde M."/>
            <person name="Galperin M.Y."/>
            <person name="Jogler C."/>
        </authorList>
    </citation>
    <scope>NUCLEOTIDE SEQUENCE [LARGE SCALE GENOMIC DNA]</scope>
    <source>
        <strain evidence="3 4">Pla108</strain>
    </source>
</reference>
<evidence type="ECO:0000313" key="3">
    <source>
        <dbReference type="EMBL" id="TWT97048.1"/>
    </source>
</evidence>
<proteinExistence type="predicted"/>
<feature type="domain" description="DUF1559" evidence="2">
    <location>
        <begin position="33"/>
        <end position="298"/>
    </location>
</feature>
<dbReference type="PANTHER" id="PTHR30093:SF2">
    <property type="entry name" value="TYPE II SECRETION SYSTEM PROTEIN H"/>
    <property type="match status" value="1"/>
</dbReference>
<evidence type="ECO:0000313" key="4">
    <source>
        <dbReference type="Proteomes" id="UP000317421"/>
    </source>
</evidence>
<accession>A0A5C6ACJ5</accession>
<dbReference type="PANTHER" id="PTHR30093">
    <property type="entry name" value="GENERAL SECRETION PATHWAY PROTEIN G"/>
    <property type="match status" value="1"/>
</dbReference>
<keyword evidence="4" id="KW-1185">Reference proteome</keyword>
<dbReference type="AlphaFoldDB" id="A0A5C6ACJ5"/>
<gene>
    <name evidence="3" type="ORF">Pla108_28250</name>
</gene>
<dbReference type="NCBIfam" id="TIGR02532">
    <property type="entry name" value="IV_pilin_GFxxxE"/>
    <property type="match status" value="1"/>
</dbReference>
<dbReference type="InterPro" id="IPR045584">
    <property type="entry name" value="Pilin-like"/>
</dbReference>
<dbReference type="Proteomes" id="UP000317421">
    <property type="component" value="Unassembled WGS sequence"/>
</dbReference>